<protein>
    <submittedName>
        <fullName evidence="2">Myosin motor domain-containing protein</fullName>
    </submittedName>
</protein>
<dbReference type="WBParaSite" id="Hba_15708">
    <property type="protein sequence ID" value="Hba_15708"/>
    <property type="gene ID" value="Hba_15708"/>
</dbReference>
<dbReference type="AlphaFoldDB" id="A0A1I7XE24"/>
<accession>A0A1I7XE24</accession>
<name>A0A1I7XE24_HETBA</name>
<evidence type="ECO:0000313" key="2">
    <source>
        <dbReference type="WBParaSite" id="Hba_15708"/>
    </source>
</evidence>
<dbReference type="Proteomes" id="UP000095283">
    <property type="component" value="Unplaced"/>
</dbReference>
<keyword evidence="1" id="KW-1185">Reference proteome</keyword>
<reference evidence="2" key="1">
    <citation type="submission" date="2016-11" db="UniProtKB">
        <authorList>
            <consortium name="WormBaseParasite"/>
        </authorList>
    </citation>
    <scope>IDENTIFICATION</scope>
</reference>
<organism evidence="1 2">
    <name type="scientific">Heterorhabditis bacteriophora</name>
    <name type="common">Entomopathogenic nematode worm</name>
    <dbReference type="NCBI Taxonomy" id="37862"/>
    <lineage>
        <taxon>Eukaryota</taxon>
        <taxon>Metazoa</taxon>
        <taxon>Ecdysozoa</taxon>
        <taxon>Nematoda</taxon>
        <taxon>Chromadorea</taxon>
        <taxon>Rhabditida</taxon>
        <taxon>Rhabditina</taxon>
        <taxon>Rhabditomorpha</taxon>
        <taxon>Strongyloidea</taxon>
        <taxon>Heterorhabditidae</taxon>
        <taxon>Heterorhabditis</taxon>
    </lineage>
</organism>
<sequence>MITNSEEYACTLGQALDLQVILIEA</sequence>
<evidence type="ECO:0000313" key="1">
    <source>
        <dbReference type="Proteomes" id="UP000095283"/>
    </source>
</evidence>
<proteinExistence type="predicted"/>